<protein>
    <submittedName>
        <fullName evidence="1">Uncharacterized protein</fullName>
    </submittedName>
</protein>
<dbReference type="AntiFam" id="ANF00012">
    <property type="entry name" value="tRNA translation"/>
</dbReference>
<reference evidence="1" key="1">
    <citation type="submission" date="2018-05" db="EMBL/GenBank/DDBJ databases">
        <authorList>
            <person name="Lanie J.A."/>
            <person name="Ng W.-L."/>
            <person name="Kazmierczak K.M."/>
            <person name="Andrzejewski T.M."/>
            <person name="Davidsen T.M."/>
            <person name="Wayne K.J."/>
            <person name="Tettelin H."/>
            <person name="Glass J.I."/>
            <person name="Rusch D."/>
            <person name="Podicherti R."/>
            <person name="Tsui H.-C.T."/>
            <person name="Winkler M.E."/>
        </authorList>
    </citation>
    <scope>NUCLEOTIDE SEQUENCE</scope>
</reference>
<accession>A0A381QGZ3</accession>
<organism evidence="1">
    <name type="scientific">marine metagenome</name>
    <dbReference type="NCBI Taxonomy" id="408172"/>
    <lineage>
        <taxon>unclassified sequences</taxon>
        <taxon>metagenomes</taxon>
        <taxon>ecological metagenomes</taxon>
    </lineage>
</organism>
<name>A0A381QGZ3_9ZZZZ</name>
<proteinExistence type="predicted"/>
<sequence>MKLWFIVGGDRGTRTPNLGIANAALSRLSYIPFLVQVTKSYQRDYFGVNHLWKSQ</sequence>
<dbReference type="EMBL" id="UINC01001313">
    <property type="protein sequence ID" value="SUZ77337.1"/>
    <property type="molecule type" value="Genomic_DNA"/>
</dbReference>
<gene>
    <name evidence="1" type="ORF">METZ01_LOCUS30191</name>
</gene>
<evidence type="ECO:0000313" key="1">
    <source>
        <dbReference type="EMBL" id="SUZ77337.1"/>
    </source>
</evidence>
<dbReference type="AlphaFoldDB" id="A0A381QGZ3"/>